<evidence type="ECO:0000313" key="4">
    <source>
        <dbReference type="Proteomes" id="UP000004095"/>
    </source>
</evidence>
<dbReference type="OrthoDB" id="868906at2"/>
<dbReference type="Pfam" id="PF13517">
    <property type="entry name" value="FG-GAP_3"/>
    <property type="match status" value="4"/>
</dbReference>
<dbReference type="PANTHER" id="PTHR45460:SF2">
    <property type="entry name" value="ALPHA 1,3 GLUCANASE, GH71 FAMILY (EUROFUNG)"/>
    <property type="match status" value="1"/>
</dbReference>
<dbReference type="Proteomes" id="UP000004095">
    <property type="component" value="Unassembled WGS sequence"/>
</dbReference>
<organism evidence="3 4">
    <name type="scientific">Microscilla marina ATCC 23134</name>
    <dbReference type="NCBI Taxonomy" id="313606"/>
    <lineage>
        <taxon>Bacteria</taxon>
        <taxon>Pseudomonadati</taxon>
        <taxon>Bacteroidota</taxon>
        <taxon>Cytophagia</taxon>
        <taxon>Cytophagales</taxon>
        <taxon>Microscillaceae</taxon>
        <taxon>Microscilla</taxon>
    </lineage>
</organism>
<proteinExistence type="predicted"/>
<dbReference type="RefSeq" id="WP_002693616.1">
    <property type="nucleotide sequence ID" value="NZ_AAWS01000002.1"/>
</dbReference>
<gene>
    <name evidence="3" type="ORF">M23134_05254</name>
</gene>
<dbReference type="eggNOG" id="COG4733">
    <property type="taxonomic scope" value="Bacteria"/>
</dbReference>
<feature type="signal peptide" evidence="2">
    <location>
        <begin position="1"/>
        <end position="23"/>
    </location>
</feature>
<dbReference type="Gene3D" id="2.130.10.130">
    <property type="entry name" value="Integrin alpha, N-terminal"/>
    <property type="match status" value="2"/>
</dbReference>
<dbReference type="SUPFAM" id="SSF69318">
    <property type="entry name" value="Integrin alpha N-terminal domain"/>
    <property type="match status" value="1"/>
</dbReference>
<dbReference type="EMBL" id="AAWS01000002">
    <property type="protein sequence ID" value="EAY31748.1"/>
    <property type="molecule type" value="Genomic_DNA"/>
</dbReference>
<comment type="caution">
    <text evidence="3">The sequence shown here is derived from an EMBL/GenBank/DDBJ whole genome shotgun (WGS) entry which is preliminary data.</text>
</comment>
<dbReference type="PANTHER" id="PTHR45460">
    <property type="entry name" value="SIMILAR TO CYSTEINE PROTEINASE"/>
    <property type="match status" value="1"/>
</dbReference>
<evidence type="ECO:0000256" key="2">
    <source>
        <dbReference type="SAM" id="SignalP"/>
    </source>
</evidence>
<feature type="chain" id="PRO_5002642089" evidence="2">
    <location>
        <begin position="24"/>
        <end position="485"/>
    </location>
</feature>
<evidence type="ECO:0000313" key="3">
    <source>
        <dbReference type="EMBL" id="EAY31748.1"/>
    </source>
</evidence>
<name>A1ZDK9_MICM2</name>
<evidence type="ECO:0000256" key="1">
    <source>
        <dbReference type="ARBA" id="ARBA00022729"/>
    </source>
</evidence>
<dbReference type="AlphaFoldDB" id="A1ZDK9"/>
<sequence>MKQLTSKIYMICCLWAMSQFAFAQSVQFEPVHTKSPFVASSESTMAFADVNGDQAPDLLISTYNGEDCAIKLYTNDGKGNYQNVTQLPFEKLSRSSVAFADVNGDQAPDLLLNGFHAKSFQGITRLYLNDGKGGFAEQKEAALQGVDFGAIAFADVDNDGDQDIFLSGVDAQLKTVARMYINNGKGNFQETTISVQGLARGAATFADVDGDQLPDLLLTGVNAAYVPTAQLYKNKGNGQFTLVKNTPFTGVHGSAAAFADVDNDQDLDVLITGLNKLKQATTILYQNDGLGNFERVENTPFQGTSDGAVAFADIDGDRDADVLITGLDQQQRKIATLYQNQGNGQFALLKNMPFAGAGLGSIGFADIDQDNDLDVMITGANNEAKPTTQLYKNGHDFNAVSSKKPQTAFAHLKVYPVPSLGKVTIEATGFAGTYQLVDLNGQKIAAGKINARGRTPIVLQQRNRVYMLRVTREDGQVFTYKLINK</sequence>
<accession>A1ZDK9</accession>
<dbReference type="InterPro" id="IPR028994">
    <property type="entry name" value="Integrin_alpha_N"/>
</dbReference>
<reference evidence="3 4" key="1">
    <citation type="submission" date="2007-01" db="EMBL/GenBank/DDBJ databases">
        <authorList>
            <person name="Haygood M."/>
            <person name="Podell S."/>
            <person name="Anderson C."/>
            <person name="Hopkinson B."/>
            <person name="Roe K."/>
            <person name="Barbeau K."/>
            <person name="Gaasterland T."/>
            <person name="Ferriera S."/>
            <person name="Johnson J."/>
            <person name="Kravitz S."/>
            <person name="Beeson K."/>
            <person name="Sutton G."/>
            <person name="Rogers Y.-H."/>
            <person name="Friedman R."/>
            <person name="Frazier M."/>
            <person name="Venter J.C."/>
        </authorList>
    </citation>
    <scope>NUCLEOTIDE SEQUENCE [LARGE SCALE GENOMIC DNA]</scope>
    <source>
        <strain evidence="3 4">ATCC 23134</strain>
    </source>
</reference>
<dbReference type="InterPro" id="IPR013517">
    <property type="entry name" value="FG-GAP"/>
</dbReference>
<keyword evidence="4" id="KW-1185">Reference proteome</keyword>
<keyword evidence="1 2" id="KW-0732">Signal</keyword>
<protein>
    <submittedName>
        <fullName evidence="3">FG-GAP repeat domain protein</fullName>
    </submittedName>
</protein>